<accession>A0A2W5QLV6</accession>
<evidence type="ECO:0000256" key="1">
    <source>
        <dbReference type="ARBA" id="ARBA00007274"/>
    </source>
</evidence>
<dbReference type="GO" id="GO:0005829">
    <property type="term" value="C:cytosol"/>
    <property type="evidence" value="ECO:0007669"/>
    <property type="project" value="TreeGrafter"/>
</dbReference>
<organism evidence="3 4">
    <name type="scientific">Variovorax paradoxus</name>
    <dbReference type="NCBI Taxonomy" id="34073"/>
    <lineage>
        <taxon>Bacteria</taxon>
        <taxon>Pseudomonadati</taxon>
        <taxon>Pseudomonadota</taxon>
        <taxon>Betaproteobacteria</taxon>
        <taxon>Burkholderiales</taxon>
        <taxon>Comamonadaceae</taxon>
        <taxon>Variovorax</taxon>
    </lineage>
</organism>
<dbReference type="Gene3D" id="2.160.10.10">
    <property type="entry name" value="Hexapeptide repeat proteins"/>
    <property type="match status" value="1"/>
</dbReference>
<dbReference type="GO" id="GO:0008374">
    <property type="term" value="F:O-acyltransferase activity"/>
    <property type="evidence" value="ECO:0007669"/>
    <property type="project" value="TreeGrafter"/>
</dbReference>
<dbReference type="EMBL" id="QFPP01000021">
    <property type="protein sequence ID" value="PZQ77399.1"/>
    <property type="molecule type" value="Genomic_DNA"/>
</dbReference>
<reference evidence="3 4" key="1">
    <citation type="submission" date="2017-08" db="EMBL/GenBank/DDBJ databases">
        <title>Infants hospitalized years apart are colonized by the same room-sourced microbial strains.</title>
        <authorList>
            <person name="Brooks B."/>
            <person name="Olm M.R."/>
            <person name="Firek B.A."/>
            <person name="Baker R."/>
            <person name="Thomas B.C."/>
            <person name="Morowitz M.J."/>
            <person name="Banfield J.F."/>
        </authorList>
    </citation>
    <scope>NUCLEOTIDE SEQUENCE [LARGE SCALE GENOMIC DNA]</scope>
    <source>
        <strain evidence="3">S2_005_003_R2_41</strain>
    </source>
</reference>
<sequence>MSLLDARMSKPLEGGPTFTLSHRLFRACWGITWLCLASWTPPPLHAWRRWLLSLFGARVHPTARVYGTARIWYPPLLEMKAHACMGPGVICYCMAPISLGERVVVSQRAHLCAGTHDVRDPNFQLVAKPIRIGDQAWVAAEAFVGPGVSVGEGCVIGARAVLMRDAEPWTIYAGNPATPIKKRVMRADAA</sequence>
<evidence type="ECO:0000313" key="3">
    <source>
        <dbReference type="EMBL" id="PZQ77399.1"/>
    </source>
</evidence>
<evidence type="ECO:0000313" key="4">
    <source>
        <dbReference type="Proteomes" id="UP000249135"/>
    </source>
</evidence>
<dbReference type="Pfam" id="PF00132">
    <property type="entry name" value="Hexapep"/>
    <property type="match status" value="1"/>
</dbReference>
<dbReference type="PANTHER" id="PTHR23416:SF23">
    <property type="entry name" value="ACETYLTRANSFERASE C18B11.09C-RELATED"/>
    <property type="match status" value="1"/>
</dbReference>
<dbReference type="Proteomes" id="UP000249135">
    <property type="component" value="Unassembled WGS sequence"/>
</dbReference>
<dbReference type="InterPro" id="IPR011004">
    <property type="entry name" value="Trimer_LpxA-like_sf"/>
</dbReference>
<protein>
    <submittedName>
        <fullName evidence="3">Putative colanic acid biosynthesis acetyltransferase</fullName>
    </submittedName>
</protein>
<keyword evidence="2 3" id="KW-0808">Transferase</keyword>
<proteinExistence type="inferred from homology"/>
<dbReference type="InterPro" id="IPR051159">
    <property type="entry name" value="Hexapeptide_acetyltransf"/>
</dbReference>
<dbReference type="InterPro" id="IPR001451">
    <property type="entry name" value="Hexapep"/>
</dbReference>
<evidence type="ECO:0000256" key="2">
    <source>
        <dbReference type="ARBA" id="ARBA00022679"/>
    </source>
</evidence>
<comment type="caution">
    <text evidence="3">The sequence shown here is derived from an EMBL/GenBank/DDBJ whole genome shotgun (WGS) entry which is preliminary data.</text>
</comment>
<dbReference type="SUPFAM" id="SSF51161">
    <property type="entry name" value="Trimeric LpxA-like enzymes"/>
    <property type="match status" value="1"/>
</dbReference>
<dbReference type="CDD" id="cd05825">
    <property type="entry name" value="LbH_wcaF_like"/>
    <property type="match status" value="1"/>
</dbReference>
<gene>
    <name evidence="3" type="ORF">DI563_03875</name>
</gene>
<name>A0A2W5QLV6_VARPD</name>
<dbReference type="PANTHER" id="PTHR23416">
    <property type="entry name" value="SIALIC ACID SYNTHASE-RELATED"/>
    <property type="match status" value="1"/>
</dbReference>
<dbReference type="AlphaFoldDB" id="A0A2W5QLV6"/>
<comment type="similarity">
    <text evidence="1">Belongs to the transferase hexapeptide repeat family.</text>
</comment>